<dbReference type="OrthoDB" id="8834965at2"/>
<organism evidence="1 2">
    <name type="scientific">Camelimonas lactis</name>
    <dbReference type="NCBI Taxonomy" id="659006"/>
    <lineage>
        <taxon>Bacteria</taxon>
        <taxon>Pseudomonadati</taxon>
        <taxon>Pseudomonadota</taxon>
        <taxon>Alphaproteobacteria</taxon>
        <taxon>Hyphomicrobiales</taxon>
        <taxon>Chelatococcaceae</taxon>
        <taxon>Camelimonas</taxon>
    </lineage>
</organism>
<evidence type="ECO:0000313" key="2">
    <source>
        <dbReference type="Proteomes" id="UP000294881"/>
    </source>
</evidence>
<comment type="caution">
    <text evidence="1">The sequence shown here is derived from an EMBL/GenBank/DDBJ whole genome shotgun (WGS) entry which is preliminary data.</text>
</comment>
<proteinExistence type="predicted"/>
<evidence type="ECO:0008006" key="3">
    <source>
        <dbReference type="Google" id="ProtNLM"/>
    </source>
</evidence>
<dbReference type="Proteomes" id="UP000294881">
    <property type="component" value="Unassembled WGS sequence"/>
</dbReference>
<evidence type="ECO:0000313" key="1">
    <source>
        <dbReference type="EMBL" id="TCO13638.1"/>
    </source>
</evidence>
<name>A0A4R2GTK9_9HYPH</name>
<keyword evidence="2" id="KW-1185">Reference proteome</keyword>
<dbReference type="RefSeq" id="WP_132005437.1">
    <property type="nucleotide sequence ID" value="NZ_JBHUNN010000002.1"/>
</dbReference>
<sequence length="318" mass="34811">MSKAFATEIHDDGAVISGPLRGPRQMLQAQSYDDHASIHDDATAQKLGFKGGTIEGPTHFSQFAPLGEHLWGKAWFENGCISAHYRSPCYEGDLARAFMRKPADGATHTEIWMEREDGEEVLRGSASVGAGNPPTALEQRLQTLKAPDVLVILADVKMGRFGGRIPVRMAMNQNMGALYPFSLADKLKVITEPSSWYNSGDNPWGRAIIPMEMISVLLGSPENGRLPARGPAVGLFADQEIRMVNGPLFVDEPYELEREVVGLSGSRRTESAWVLTRVYRAGTDDLAATMLLNSATLKDSYAPYEAELQQIMATRQSA</sequence>
<dbReference type="InterPro" id="IPR029069">
    <property type="entry name" value="HotDog_dom_sf"/>
</dbReference>
<dbReference type="SUPFAM" id="SSF54637">
    <property type="entry name" value="Thioesterase/thiol ester dehydrase-isomerase"/>
    <property type="match status" value="1"/>
</dbReference>
<dbReference type="Gene3D" id="3.10.129.10">
    <property type="entry name" value="Hotdog Thioesterase"/>
    <property type="match status" value="1"/>
</dbReference>
<protein>
    <recommendedName>
        <fullName evidence="3">MaoC dehydratase-like protein</fullName>
    </recommendedName>
</protein>
<accession>A0A4R2GTK9</accession>
<dbReference type="EMBL" id="SLWL01000005">
    <property type="protein sequence ID" value="TCO13638.1"/>
    <property type="molecule type" value="Genomic_DNA"/>
</dbReference>
<dbReference type="AlphaFoldDB" id="A0A4R2GTK9"/>
<gene>
    <name evidence="1" type="ORF">EV666_1054</name>
</gene>
<reference evidence="1 2" key="1">
    <citation type="submission" date="2019-03" db="EMBL/GenBank/DDBJ databases">
        <title>Genomic Encyclopedia of Type Strains, Phase IV (KMG-IV): sequencing the most valuable type-strain genomes for metagenomic binning, comparative biology and taxonomic classification.</title>
        <authorList>
            <person name="Goeker M."/>
        </authorList>
    </citation>
    <scope>NUCLEOTIDE SEQUENCE [LARGE SCALE GENOMIC DNA]</scope>
    <source>
        <strain evidence="1 2">DSM 22958</strain>
    </source>
</reference>